<dbReference type="Proteomes" id="UP001162992">
    <property type="component" value="Chromosome 13"/>
</dbReference>
<sequence>MTNATTETLPSLPFNLFGPLPIKYEPYGPPFNPSMRQMRPSLHCDKCDTPFNTTLPSMRPPFNVINATIFKNATNTTPSALPKKCDTYPLPFALPEKCDTFGPPQKMRHLWPSLQPSPKNATCSAFSLALPTNHKIL</sequence>
<keyword evidence="2" id="KW-1185">Reference proteome</keyword>
<organism evidence="1 2">
    <name type="scientific">Diphasiastrum complanatum</name>
    <name type="common">Issler's clubmoss</name>
    <name type="synonym">Lycopodium complanatum</name>
    <dbReference type="NCBI Taxonomy" id="34168"/>
    <lineage>
        <taxon>Eukaryota</taxon>
        <taxon>Viridiplantae</taxon>
        <taxon>Streptophyta</taxon>
        <taxon>Embryophyta</taxon>
        <taxon>Tracheophyta</taxon>
        <taxon>Lycopodiopsida</taxon>
        <taxon>Lycopodiales</taxon>
        <taxon>Lycopodiaceae</taxon>
        <taxon>Lycopodioideae</taxon>
        <taxon>Diphasiastrum</taxon>
    </lineage>
</organism>
<dbReference type="EMBL" id="CM055104">
    <property type="protein sequence ID" value="KAJ7533302.1"/>
    <property type="molecule type" value="Genomic_DNA"/>
</dbReference>
<proteinExistence type="predicted"/>
<accession>A0ACC2BUB8</accession>
<name>A0ACC2BUB8_DIPCM</name>
<protein>
    <submittedName>
        <fullName evidence="1">Uncharacterized protein</fullName>
    </submittedName>
</protein>
<gene>
    <name evidence="1" type="ORF">O6H91_13G042000</name>
</gene>
<reference evidence="2" key="1">
    <citation type="journal article" date="2024" name="Proc. Natl. Acad. Sci. U.S.A.">
        <title>Extraordinary preservation of gene collinearity over three hundred million years revealed in homosporous lycophytes.</title>
        <authorList>
            <person name="Li C."/>
            <person name="Wickell D."/>
            <person name="Kuo L.Y."/>
            <person name="Chen X."/>
            <person name="Nie B."/>
            <person name="Liao X."/>
            <person name="Peng D."/>
            <person name="Ji J."/>
            <person name="Jenkins J."/>
            <person name="Williams M."/>
            <person name="Shu S."/>
            <person name="Plott C."/>
            <person name="Barry K."/>
            <person name="Rajasekar S."/>
            <person name="Grimwood J."/>
            <person name="Han X."/>
            <person name="Sun S."/>
            <person name="Hou Z."/>
            <person name="He W."/>
            <person name="Dai G."/>
            <person name="Sun C."/>
            <person name="Schmutz J."/>
            <person name="Leebens-Mack J.H."/>
            <person name="Li F.W."/>
            <person name="Wang L."/>
        </authorList>
    </citation>
    <scope>NUCLEOTIDE SEQUENCE [LARGE SCALE GENOMIC DNA]</scope>
    <source>
        <strain evidence="2">cv. PW_Plant_1</strain>
    </source>
</reference>
<evidence type="ECO:0000313" key="2">
    <source>
        <dbReference type="Proteomes" id="UP001162992"/>
    </source>
</evidence>
<comment type="caution">
    <text evidence="1">The sequence shown here is derived from an EMBL/GenBank/DDBJ whole genome shotgun (WGS) entry which is preliminary data.</text>
</comment>
<evidence type="ECO:0000313" key="1">
    <source>
        <dbReference type="EMBL" id="KAJ7533302.1"/>
    </source>
</evidence>